<evidence type="ECO:0000256" key="3">
    <source>
        <dbReference type="ARBA" id="ARBA00022448"/>
    </source>
</evidence>
<comment type="similarity">
    <text evidence="2 9">Belongs to the sodium:neurotransmitter symporter (SNF) (TC 2.A.22) family.</text>
</comment>
<feature type="binding site" evidence="8">
    <location>
        <position position="334"/>
    </location>
    <ligand>
        <name>Na(+)</name>
        <dbReference type="ChEBI" id="CHEBI:29101"/>
        <label>1</label>
    </ligand>
</feature>
<evidence type="ECO:0000313" key="12">
    <source>
        <dbReference type="EMBL" id="CAD7249688.1"/>
    </source>
</evidence>
<keyword evidence="7 11" id="KW-0472">Membrane</keyword>
<feature type="compositionally biased region" description="Polar residues" evidence="10">
    <location>
        <begin position="478"/>
        <end position="489"/>
    </location>
</feature>
<dbReference type="PRINTS" id="PR00176">
    <property type="entry name" value="NANEUSMPORT"/>
</dbReference>
<keyword evidence="6 11" id="KW-1133">Transmembrane helix</keyword>
<dbReference type="PROSITE" id="PS50267">
    <property type="entry name" value="NA_NEUROTRAN_SYMP_3"/>
    <property type="match status" value="1"/>
</dbReference>
<keyword evidence="4 9" id="KW-0812">Transmembrane</keyword>
<feature type="transmembrane region" description="Helical" evidence="11">
    <location>
        <begin position="160"/>
        <end position="178"/>
    </location>
</feature>
<evidence type="ECO:0000256" key="4">
    <source>
        <dbReference type="ARBA" id="ARBA00022692"/>
    </source>
</evidence>
<proteinExistence type="inferred from homology"/>
<feature type="transmembrane region" description="Helical" evidence="11">
    <location>
        <begin position="365"/>
        <end position="386"/>
    </location>
</feature>
<feature type="binding site" evidence="8">
    <location>
        <position position="233"/>
    </location>
    <ligand>
        <name>Na(+)</name>
        <dbReference type="ChEBI" id="CHEBI:29101"/>
        <label>1</label>
    </ligand>
</feature>
<evidence type="ECO:0000256" key="10">
    <source>
        <dbReference type="SAM" id="MobiDB-lite"/>
    </source>
</evidence>
<feature type="transmembrane region" description="Helical" evidence="11">
    <location>
        <begin position="83"/>
        <end position="111"/>
    </location>
</feature>
<dbReference type="AlphaFoldDB" id="A0A7R9A8Z1"/>
<dbReference type="OrthoDB" id="6581954at2759"/>
<evidence type="ECO:0000256" key="6">
    <source>
        <dbReference type="ARBA" id="ARBA00022989"/>
    </source>
</evidence>
<accession>A0A7R9A8Z1</accession>
<evidence type="ECO:0000256" key="1">
    <source>
        <dbReference type="ARBA" id="ARBA00004141"/>
    </source>
</evidence>
<keyword evidence="8" id="KW-0479">Metal-binding</keyword>
<feature type="transmembrane region" description="Helical" evidence="11">
    <location>
        <begin position="12"/>
        <end position="29"/>
    </location>
</feature>
<dbReference type="InterPro" id="IPR000175">
    <property type="entry name" value="Na/ntran_symport"/>
</dbReference>
<feature type="transmembrane region" description="Helical" evidence="11">
    <location>
        <begin position="318"/>
        <end position="339"/>
    </location>
</feature>
<dbReference type="PANTHER" id="PTHR11616">
    <property type="entry name" value="SODIUM/CHLORIDE DEPENDENT TRANSPORTER"/>
    <property type="match status" value="1"/>
</dbReference>
<feature type="binding site" evidence="8">
    <location>
        <position position="333"/>
    </location>
    <ligand>
        <name>Na(+)</name>
        <dbReference type="ChEBI" id="CHEBI:29101"/>
        <label>1</label>
    </ligand>
</feature>
<name>A0A7R9A8Z1_9CRUS</name>
<feature type="transmembrane region" description="Helical" evidence="11">
    <location>
        <begin position="258"/>
        <end position="277"/>
    </location>
</feature>
<dbReference type="PROSITE" id="PS00754">
    <property type="entry name" value="NA_NEUROTRAN_SYMP_2"/>
    <property type="match status" value="1"/>
</dbReference>
<dbReference type="GO" id="GO:0006865">
    <property type="term" value="P:amino acid transport"/>
    <property type="evidence" value="ECO:0007669"/>
    <property type="project" value="TreeGrafter"/>
</dbReference>
<keyword evidence="5 9" id="KW-0769">Symport</keyword>
<gene>
    <name evidence="12" type="ORF">DSTB1V02_LOCUS9476</name>
</gene>
<dbReference type="PROSITE" id="PS00610">
    <property type="entry name" value="NA_NEUROTRAN_SYMP_1"/>
    <property type="match status" value="1"/>
</dbReference>
<dbReference type="Proteomes" id="UP000677054">
    <property type="component" value="Unassembled WGS sequence"/>
</dbReference>
<feature type="transmembrane region" description="Helical" evidence="11">
    <location>
        <begin position="444"/>
        <end position="466"/>
    </location>
</feature>
<dbReference type="InterPro" id="IPR037272">
    <property type="entry name" value="SNS_sf"/>
</dbReference>
<keyword evidence="8" id="KW-0915">Sodium</keyword>
<feature type="transmembrane region" description="Helical" evidence="11">
    <location>
        <begin position="406"/>
        <end position="424"/>
    </location>
</feature>
<feature type="binding site" evidence="8">
    <location>
        <position position="22"/>
    </location>
    <ligand>
        <name>Na(+)</name>
        <dbReference type="ChEBI" id="CHEBI:29101"/>
        <label>1</label>
    </ligand>
</feature>
<evidence type="ECO:0000256" key="2">
    <source>
        <dbReference type="ARBA" id="ARBA00006459"/>
    </source>
</evidence>
<feature type="transmembrane region" description="Helical" evidence="11">
    <location>
        <begin position="49"/>
        <end position="71"/>
    </location>
</feature>
<reference evidence="12" key="1">
    <citation type="submission" date="2020-11" db="EMBL/GenBank/DDBJ databases">
        <authorList>
            <person name="Tran Van P."/>
        </authorList>
    </citation>
    <scope>NUCLEOTIDE SEQUENCE</scope>
</reference>
<dbReference type="EMBL" id="LR901960">
    <property type="protein sequence ID" value="CAD7249688.1"/>
    <property type="molecule type" value="Genomic_DNA"/>
</dbReference>
<dbReference type="GO" id="GO:0046872">
    <property type="term" value="F:metal ion binding"/>
    <property type="evidence" value="ECO:0007669"/>
    <property type="project" value="UniProtKB-KW"/>
</dbReference>
<dbReference type="GO" id="GO:0035725">
    <property type="term" value="P:sodium ion transmembrane transport"/>
    <property type="evidence" value="ECO:0007669"/>
    <property type="project" value="TreeGrafter"/>
</dbReference>
<comment type="subcellular location">
    <subcellularLocation>
        <location evidence="1">Membrane</location>
        <topology evidence="1">Multi-pass membrane protein</topology>
    </subcellularLocation>
</comment>
<evidence type="ECO:0000313" key="13">
    <source>
        <dbReference type="Proteomes" id="UP000677054"/>
    </source>
</evidence>
<feature type="binding site" evidence="8">
    <location>
        <position position="23"/>
    </location>
    <ligand>
        <name>Na(+)</name>
        <dbReference type="ChEBI" id="CHEBI:29101"/>
        <label>1</label>
    </ligand>
</feature>
<dbReference type="Pfam" id="PF00209">
    <property type="entry name" value="SNF"/>
    <property type="match status" value="3"/>
</dbReference>
<feature type="binding site" evidence="8">
    <location>
        <position position="330"/>
    </location>
    <ligand>
        <name>Na(+)</name>
        <dbReference type="ChEBI" id="CHEBI:29101"/>
        <label>1</label>
    </ligand>
</feature>
<feature type="binding site" evidence="8">
    <location>
        <position position="265"/>
    </location>
    <ligand>
        <name>Na(+)</name>
        <dbReference type="ChEBI" id="CHEBI:29101"/>
        <label>1</label>
    </ligand>
</feature>
<dbReference type="EMBL" id="CAJPEV010002443">
    <property type="protein sequence ID" value="CAG0896899.1"/>
    <property type="molecule type" value="Genomic_DNA"/>
</dbReference>
<evidence type="ECO:0000256" key="9">
    <source>
        <dbReference type="RuleBase" id="RU003732"/>
    </source>
</evidence>
<organism evidence="12">
    <name type="scientific">Darwinula stevensoni</name>
    <dbReference type="NCBI Taxonomy" id="69355"/>
    <lineage>
        <taxon>Eukaryota</taxon>
        <taxon>Metazoa</taxon>
        <taxon>Ecdysozoa</taxon>
        <taxon>Arthropoda</taxon>
        <taxon>Crustacea</taxon>
        <taxon>Oligostraca</taxon>
        <taxon>Ostracoda</taxon>
        <taxon>Podocopa</taxon>
        <taxon>Podocopida</taxon>
        <taxon>Darwinulocopina</taxon>
        <taxon>Darwinuloidea</taxon>
        <taxon>Darwinulidae</taxon>
        <taxon>Darwinula</taxon>
    </lineage>
</organism>
<keyword evidence="13" id="KW-1185">Reference proteome</keyword>
<evidence type="ECO:0000256" key="7">
    <source>
        <dbReference type="ARBA" id="ARBA00023136"/>
    </source>
</evidence>
<evidence type="ECO:0000256" key="5">
    <source>
        <dbReference type="ARBA" id="ARBA00022847"/>
    </source>
</evidence>
<feature type="region of interest" description="Disordered" evidence="10">
    <location>
        <begin position="478"/>
        <end position="517"/>
    </location>
</feature>
<feature type="binding site" evidence="8">
    <location>
        <position position="20"/>
    </location>
    <ligand>
        <name>Na(+)</name>
        <dbReference type="ChEBI" id="CHEBI:29101"/>
        <label>1</label>
    </ligand>
</feature>
<dbReference type="PANTHER" id="PTHR11616:SF240">
    <property type="entry name" value="BLOATED TUBULES, ISOFORM B-RELATED"/>
    <property type="match status" value="1"/>
</dbReference>
<protein>
    <recommendedName>
        <fullName evidence="9">Transporter</fullName>
    </recommendedName>
</protein>
<keyword evidence="3 9" id="KW-0813">Transport</keyword>
<feature type="transmembrane region" description="Helical" evidence="11">
    <location>
        <begin position="226"/>
        <end position="246"/>
    </location>
</feature>
<sequence>MGGERGHWTGKLDFFLSALGFAVGLGNIWKFPYLCYKYGGGAFLLPYTFMLFLVGIPMFLIELTIGQFSALTPIKCFSNMSPLFAGIGIAAFLGSCKGIVAYNVVISWSLYYLGLSFQPDLPWTHCGQDYNTHTSEEYMKHRVLGITSGLEELGTLQWRLVVYFTATFPYVVLVALLVRGVTLPGAMDGIRFYIVPQWDKVWNIKVEILFLAISPKLRLSQVWEQALYQILISLSLGGSGLITLASYNHFNYNVVRDTWAVCLGNSLTSIFGGFAIFSTLGFMAHQLEVPVDQVARDGTSLAFIAYPELIAQLPLPNLWAVLFFLMLITLGLDSAFAMAENISGHLKGGTFIMNFMDYYANAPRAIFMEIAILVAVIYVYGVGNFLSVLKKMVGFDPGQKLKSHLIVLYITVTPLVLLVIFIWSCSYVSPLTVGGYEYPAFARTLGWFTALLNVAAIPLAALYQIFWGYRHVPWKQVTSSSRPRRSNGTETRKRPPPPPPDPRHQKAPKRRPVDAVT</sequence>
<evidence type="ECO:0000256" key="11">
    <source>
        <dbReference type="SAM" id="Phobius"/>
    </source>
</evidence>
<dbReference type="GO" id="GO:0015293">
    <property type="term" value="F:symporter activity"/>
    <property type="evidence" value="ECO:0007669"/>
    <property type="project" value="UniProtKB-KW"/>
</dbReference>
<dbReference type="GO" id="GO:0005886">
    <property type="term" value="C:plasma membrane"/>
    <property type="evidence" value="ECO:0007669"/>
    <property type="project" value="TreeGrafter"/>
</dbReference>
<evidence type="ECO:0000256" key="8">
    <source>
        <dbReference type="PIRSR" id="PIRSR600175-1"/>
    </source>
</evidence>
<feature type="binding site" evidence="8">
    <location>
        <position position="27"/>
    </location>
    <ligand>
        <name>Na(+)</name>
        <dbReference type="ChEBI" id="CHEBI:29101"/>
        <label>1</label>
    </ligand>
</feature>
<dbReference type="SUPFAM" id="SSF161070">
    <property type="entry name" value="SNF-like"/>
    <property type="match status" value="1"/>
</dbReference>